<accession>A0A438D6Z5</accession>
<dbReference type="InterPro" id="IPR004045">
    <property type="entry name" value="Glutathione_S-Trfase_N"/>
</dbReference>
<dbReference type="GO" id="GO:0005829">
    <property type="term" value="C:cytosol"/>
    <property type="evidence" value="ECO:0007669"/>
    <property type="project" value="UniProtKB-SubCell"/>
</dbReference>
<proteinExistence type="inferred from homology"/>
<keyword evidence="5" id="KW-0216">Detoxification</keyword>
<evidence type="ECO:0000313" key="11">
    <source>
        <dbReference type="Proteomes" id="UP000288805"/>
    </source>
</evidence>
<reference evidence="10 11" key="1">
    <citation type="journal article" date="2018" name="PLoS Genet.">
        <title>Population sequencing reveals clonal diversity and ancestral inbreeding in the grapevine cultivar Chardonnay.</title>
        <authorList>
            <person name="Roach M.J."/>
            <person name="Johnson D.L."/>
            <person name="Bohlmann J."/>
            <person name="van Vuuren H.J."/>
            <person name="Jones S.J."/>
            <person name="Pretorius I.S."/>
            <person name="Schmidt S.A."/>
            <person name="Borneman A.R."/>
        </authorList>
    </citation>
    <scope>NUCLEOTIDE SEQUENCE [LARGE SCALE GENOMIC DNA]</scope>
    <source>
        <strain evidence="11">cv. Chardonnay</strain>
        <tissue evidence="10">Leaf</tissue>
    </source>
</reference>
<comment type="similarity">
    <text evidence="2">Belongs to the GST superfamily. Phi family.</text>
</comment>
<evidence type="ECO:0000256" key="1">
    <source>
        <dbReference type="ARBA" id="ARBA00004514"/>
    </source>
</evidence>
<dbReference type="PROSITE" id="PS50404">
    <property type="entry name" value="GST_NTER"/>
    <property type="match status" value="1"/>
</dbReference>
<dbReference type="PANTHER" id="PTHR43900">
    <property type="entry name" value="GLUTATHIONE S-TRANSFERASE RHO"/>
    <property type="match status" value="1"/>
</dbReference>
<dbReference type="EC" id="2.5.1.18" evidence="3"/>
<dbReference type="InterPro" id="IPR034347">
    <property type="entry name" value="GST_Phi_C"/>
</dbReference>
<dbReference type="InterPro" id="IPR036282">
    <property type="entry name" value="Glutathione-S-Trfase_C_sf"/>
</dbReference>
<dbReference type="Pfam" id="PF00043">
    <property type="entry name" value="GST_C"/>
    <property type="match status" value="1"/>
</dbReference>
<dbReference type="InterPro" id="IPR036249">
    <property type="entry name" value="Thioredoxin-like_sf"/>
</dbReference>
<comment type="subcellular location">
    <subcellularLocation>
        <location evidence="1">Cytoplasm</location>
        <location evidence="1">Cytosol</location>
    </subcellularLocation>
</comment>
<dbReference type="AlphaFoldDB" id="A0A438D6Z5"/>
<dbReference type="PANTHER" id="PTHR43900:SF45">
    <property type="entry name" value="GLUTATHIONE S-TRANSFERASE F9"/>
    <property type="match status" value="1"/>
</dbReference>
<dbReference type="InterPro" id="IPR010987">
    <property type="entry name" value="Glutathione-S-Trfase_C-like"/>
</dbReference>
<dbReference type="Pfam" id="PF13409">
    <property type="entry name" value="GST_N_2"/>
    <property type="match status" value="1"/>
</dbReference>
<dbReference type="InterPro" id="IPR040079">
    <property type="entry name" value="Glutathione_S-Trfase"/>
</dbReference>
<evidence type="ECO:0000256" key="3">
    <source>
        <dbReference type="ARBA" id="ARBA00012452"/>
    </source>
</evidence>
<evidence type="ECO:0000256" key="6">
    <source>
        <dbReference type="ARBA" id="ARBA00022679"/>
    </source>
</evidence>
<sequence>MVVKVYGPDFASAKRLLVCLIEKEVEFETVPIDIIKGQNKDPEFLKLQVLISSCRFKLCFELRNNIRNETISICGVSEEADDFEKLLTFWSVPVIQDGDYTLFESRAIMRYYAEKYKSQGTDLLGKTIEERGVVEQWLEVEAQMIEESEKKLAKVLDIYEERLSKSKYLAGDFFSLADLSHLPFTKYLADMGKMYLIEERKHVKAWWDDISNRPSWKKVFSSRWPSWSDSIPL</sequence>
<dbReference type="Gene3D" id="3.40.30.10">
    <property type="entry name" value="Glutaredoxin"/>
    <property type="match status" value="1"/>
</dbReference>
<comment type="caution">
    <text evidence="10">The sequence shown here is derived from an EMBL/GenBank/DDBJ whole genome shotgun (WGS) entry which is preliminary data.</text>
</comment>
<name>A0A438D6Z5_VITVI</name>
<evidence type="ECO:0000259" key="8">
    <source>
        <dbReference type="PROSITE" id="PS50404"/>
    </source>
</evidence>
<keyword evidence="6 10" id="KW-0808">Transferase</keyword>
<dbReference type="GO" id="GO:0009407">
    <property type="term" value="P:toxin catabolic process"/>
    <property type="evidence" value="ECO:0007669"/>
    <property type="project" value="UniProtKB-ARBA"/>
</dbReference>
<dbReference type="SUPFAM" id="SSF47616">
    <property type="entry name" value="GST C-terminal domain-like"/>
    <property type="match status" value="1"/>
</dbReference>
<dbReference type="EMBL" id="QGNW01001765">
    <property type="protein sequence ID" value="RVW31172.1"/>
    <property type="molecule type" value="Genomic_DNA"/>
</dbReference>
<feature type="domain" description="GST C-terminal" evidence="9">
    <location>
        <begin position="102"/>
        <end position="233"/>
    </location>
</feature>
<keyword evidence="4" id="KW-0963">Cytoplasm</keyword>
<dbReference type="GO" id="GO:0004364">
    <property type="term" value="F:glutathione transferase activity"/>
    <property type="evidence" value="ECO:0007669"/>
    <property type="project" value="UniProtKB-EC"/>
</dbReference>
<dbReference type="PROSITE" id="PS50405">
    <property type="entry name" value="GST_CTER"/>
    <property type="match status" value="1"/>
</dbReference>
<dbReference type="SUPFAM" id="SSF52833">
    <property type="entry name" value="Thioredoxin-like"/>
    <property type="match status" value="1"/>
</dbReference>
<dbReference type="Proteomes" id="UP000288805">
    <property type="component" value="Unassembled WGS sequence"/>
</dbReference>
<dbReference type="InterPro" id="IPR004046">
    <property type="entry name" value="GST_C"/>
</dbReference>
<organism evidence="10 11">
    <name type="scientific">Vitis vinifera</name>
    <name type="common">Grape</name>
    <dbReference type="NCBI Taxonomy" id="29760"/>
    <lineage>
        <taxon>Eukaryota</taxon>
        <taxon>Viridiplantae</taxon>
        <taxon>Streptophyta</taxon>
        <taxon>Embryophyta</taxon>
        <taxon>Tracheophyta</taxon>
        <taxon>Spermatophyta</taxon>
        <taxon>Magnoliopsida</taxon>
        <taxon>eudicotyledons</taxon>
        <taxon>Gunneridae</taxon>
        <taxon>Pentapetalae</taxon>
        <taxon>rosids</taxon>
        <taxon>Vitales</taxon>
        <taxon>Vitaceae</taxon>
        <taxon>Viteae</taxon>
        <taxon>Vitis</taxon>
    </lineage>
</organism>
<evidence type="ECO:0000256" key="5">
    <source>
        <dbReference type="ARBA" id="ARBA00022575"/>
    </source>
</evidence>
<evidence type="ECO:0000313" key="10">
    <source>
        <dbReference type="EMBL" id="RVW31172.1"/>
    </source>
</evidence>
<dbReference type="CDD" id="cd03187">
    <property type="entry name" value="GST_C_Phi"/>
    <property type="match status" value="1"/>
</dbReference>
<protein>
    <recommendedName>
        <fullName evidence="3">glutathione transferase</fullName>
        <ecNumber evidence="3">2.5.1.18</ecNumber>
    </recommendedName>
</protein>
<evidence type="ECO:0000259" key="9">
    <source>
        <dbReference type="PROSITE" id="PS50405"/>
    </source>
</evidence>
<comment type="catalytic activity">
    <reaction evidence="7">
        <text>RX + glutathione = an S-substituted glutathione + a halide anion + H(+)</text>
        <dbReference type="Rhea" id="RHEA:16437"/>
        <dbReference type="ChEBI" id="CHEBI:15378"/>
        <dbReference type="ChEBI" id="CHEBI:16042"/>
        <dbReference type="ChEBI" id="CHEBI:17792"/>
        <dbReference type="ChEBI" id="CHEBI:57925"/>
        <dbReference type="ChEBI" id="CHEBI:90779"/>
        <dbReference type="EC" id="2.5.1.18"/>
    </reaction>
</comment>
<evidence type="ECO:0000256" key="2">
    <source>
        <dbReference type="ARBA" id="ARBA00010128"/>
    </source>
</evidence>
<feature type="domain" description="GST N-terminal" evidence="8">
    <location>
        <begin position="1"/>
        <end position="120"/>
    </location>
</feature>
<evidence type="ECO:0000256" key="7">
    <source>
        <dbReference type="ARBA" id="ARBA00047960"/>
    </source>
</evidence>
<dbReference type="FunFam" id="1.20.1050.10:FF:000004">
    <property type="entry name" value="Glutathione S-transferase F2"/>
    <property type="match status" value="1"/>
</dbReference>
<dbReference type="Gene3D" id="1.20.1050.10">
    <property type="match status" value="1"/>
</dbReference>
<dbReference type="SFLD" id="SFLDS00019">
    <property type="entry name" value="Glutathione_Transferase_(cytos"/>
    <property type="match status" value="1"/>
</dbReference>
<evidence type="ECO:0000256" key="4">
    <source>
        <dbReference type="ARBA" id="ARBA00022490"/>
    </source>
</evidence>
<gene>
    <name evidence="10" type="primary">GSTF9_3</name>
    <name evidence="10" type="ORF">CK203_097674</name>
</gene>